<gene>
    <name evidence="1" type="ORF">MNR06_11255</name>
</gene>
<organism evidence="1 2">
    <name type="scientific">Bdellovibrio reynosensis</name>
    <dbReference type="NCBI Taxonomy" id="2835041"/>
    <lineage>
        <taxon>Bacteria</taxon>
        <taxon>Pseudomonadati</taxon>
        <taxon>Bdellovibrionota</taxon>
        <taxon>Bdellovibrionia</taxon>
        <taxon>Bdellovibrionales</taxon>
        <taxon>Pseudobdellovibrionaceae</taxon>
        <taxon>Bdellovibrio</taxon>
    </lineage>
</organism>
<dbReference type="RefSeq" id="WP_243536075.1">
    <property type="nucleotide sequence ID" value="NZ_CP093442.1"/>
</dbReference>
<protein>
    <submittedName>
        <fullName evidence="1">Uncharacterized protein</fullName>
    </submittedName>
</protein>
<dbReference type="Proteomes" id="UP000830116">
    <property type="component" value="Chromosome"/>
</dbReference>
<evidence type="ECO:0000313" key="1">
    <source>
        <dbReference type="EMBL" id="UOF00278.1"/>
    </source>
</evidence>
<keyword evidence="2" id="KW-1185">Reference proteome</keyword>
<name>A0ABY4C5M5_9BACT</name>
<reference evidence="1" key="1">
    <citation type="submission" date="2022-03" db="EMBL/GenBank/DDBJ databases">
        <title>Genome Identification and Characterization of new species Bdellovibrio reynosense LBG001 sp. nov. from a Mexico soil sample.</title>
        <authorList>
            <person name="Camilli A."/>
            <person name="Ajao Y."/>
            <person name="Guo X."/>
        </authorList>
    </citation>
    <scope>NUCLEOTIDE SEQUENCE</scope>
    <source>
        <strain evidence="1">LBG001</strain>
    </source>
</reference>
<sequence length="179" mass="20679">MKNNFRKFVTAVVLITGLYGSWVIAKEKALPLTSSEEITFLDTKDQALFKLNKSQDFIGVLHRTSISDEDQAMMDLYHFKNVSIKKMDKDQCVKLGEVIYGPFKDITLKAKEPELFQSPRSGMVCKIVFEDPDKEAQFKERHLFVFVNNNRTFALSSRFKKQAATEDTEDLHKFVKSLR</sequence>
<proteinExistence type="predicted"/>
<evidence type="ECO:0000313" key="2">
    <source>
        <dbReference type="Proteomes" id="UP000830116"/>
    </source>
</evidence>
<dbReference type="EMBL" id="CP093442">
    <property type="protein sequence ID" value="UOF00278.1"/>
    <property type="molecule type" value="Genomic_DNA"/>
</dbReference>
<accession>A0ABY4C5M5</accession>